<dbReference type="Pfam" id="PF12770">
    <property type="entry name" value="CHAT"/>
    <property type="match status" value="1"/>
</dbReference>
<dbReference type="RefSeq" id="WP_171473162.1">
    <property type="nucleotide sequence ID" value="NZ_CP053452.2"/>
</dbReference>
<dbReference type="InterPro" id="IPR024983">
    <property type="entry name" value="CHAT_dom"/>
</dbReference>
<proteinExistence type="predicted"/>
<evidence type="ECO:0000313" key="2">
    <source>
        <dbReference type="EMBL" id="QJW97869.1"/>
    </source>
</evidence>
<name>A0A6M5YVA1_9BACT</name>
<sequence>MTGRLVAQYLRQIADPEFSQKRGINIVSRAPGASRPAAPEVLGDAVLPAALREVIRSSGAKRVVLIPDGALHKIPFECLLLPNGATPKYALDELPPVCYGPSIAALAVVLGRPRQLDGGATLLTVGDPAYPDAKGNTLASGALPRLPFTAVESKRVRQFFPADRVTALEGGAATEQNVAAALPGKRFVHLAAHGFSDEAFGNAFAAVALTPPPRGREEPGNDGFLTLHEITRLKLTGCELTVLSACVTNVGPQRPMEAGVTLAGAFLGAGSRGVMASCWSVDDAATSELMAAFFGGIRPAAGKAASYPEALKAARIAVRSKPGWEAPFYWAPFVYLGPPD</sequence>
<dbReference type="Proteomes" id="UP000503447">
    <property type="component" value="Chromosome"/>
</dbReference>
<reference evidence="3" key="1">
    <citation type="submission" date="2020-05" db="EMBL/GenBank/DDBJ databases">
        <title>Frigoriglobus tundricola gen. nov., sp. nov., a psychrotolerant cellulolytic planctomycete of the family Gemmataceae with two divergent copies of 16S rRNA gene.</title>
        <authorList>
            <person name="Kulichevskaya I.S."/>
            <person name="Ivanova A.A."/>
            <person name="Naumoff D.G."/>
            <person name="Beletsky A.V."/>
            <person name="Rijpstra W.I.C."/>
            <person name="Sinninghe Damste J.S."/>
            <person name="Mardanov A.V."/>
            <person name="Ravin N.V."/>
            <person name="Dedysh S.N."/>
        </authorList>
    </citation>
    <scope>NUCLEOTIDE SEQUENCE [LARGE SCALE GENOMIC DNA]</scope>
    <source>
        <strain evidence="3">PL17</strain>
    </source>
</reference>
<dbReference type="KEGG" id="ftj:FTUN_5449"/>
<protein>
    <recommendedName>
        <fullName evidence="1">CHAT domain-containing protein</fullName>
    </recommendedName>
</protein>
<evidence type="ECO:0000259" key="1">
    <source>
        <dbReference type="Pfam" id="PF12770"/>
    </source>
</evidence>
<dbReference type="AlphaFoldDB" id="A0A6M5YVA1"/>
<evidence type="ECO:0000313" key="3">
    <source>
        <dbReference type="Proteomes" id="UP000503447"/>
    </source>
</evidence>
<keyword evidence="3" id="KW-1185">Reference proteome</keyword>
<organism evidence="2 3">
    <name type="scientific">Frigoriglobus tundricola</name>
    <dbReference type="NCBI Taxonomy" id="2774151"/>
    <lineage>
        <taxon>Bacteria</taxon>
        <taxon>Pseudomonadati</taxon>
        <taxon>Planctomycetota</taxon>
        <taxon>Planctomycetia</taxon>
        <taxon>Gemmatales</taxon>
        <taxon>Gemmataceae</taxon>
        <taxon>Frigoriglobus</taxon>
    </lineage>
</organism>
<dbReference type="EMBL" id="CP053452">
    <property type="protein sequence ID" value="QJW97869.1"/>
    <property type="molecule type" value="Genomic_DNA"/>
</dbReference>
<gene>
    <name evidence="2" type="ORF">FTUN_5449</name>
</gene>
<accession>A0A6M5YVA1</accession>
<feature type="domain" description="CHAT" evidence="1">
    <location>
        <begin position="42"/>
        <end position="337"/>
    </location>
</feature>